<keyword evidence="5" id="KW-0472">Membrane</keyword>
<dbReference type="Gene3D" id="3.80.10.10">
    <property type="entry name" value="Ribonuclease Inhibitor"/>
    <property type="match status" value="2"/>
</dbReference>
<comment type="subcellular location">
    <subcellularLocation>
        <location evidence="1">Membrane</location>
        <topology evidence="1">Single-pass type I membrane protein</topology>
    </subcellularLocation>
</comment>
<dbReference type="SUPFAM" id="SSF52058">
    <property type="entry name" value="L domain-like"/>
    <property type="match status" value="2"/>
</dbReference>
<keyword evidence="10" id="KW-1185">Reference proteome</keyword>
<keyword evidence="3 8" id="KW-0732">Signal</keyword>
<evidence type="ECO:0008006" key="11">
    <source>
        <dbReference type="Google" id="ProtNLM"/>
    </source>
</evidence>
<accession>A0AA87Z098</accession>
<dbReference type="GO" id="GO:0016020">
    <property type="term" value="C:membrane"/>
    <property type="evidence" value="ECO:0007669"/>
    <property type="project" value="UniProtKB-SubCell"/>
</dbReference>
<dbReference type="PANTHER" id="PTHR48063">
    <property type="entry name" value="LRR RECEPTOR-LIKE KINASE"/>
    <property type="match status" value="1"/>
</dbReference>
<organism evidence="9 10">
    <name type="scientific">Ficus carica</name>
    <name type="common">Common fig</name>
    <dbReference type="NCBI Taxonomy" id="3494"/>
    <lineage>
        <taxon>Eukaryota</taxon>
        <taxon>Viridiplantae</taxon>
        <taxon>Streptophyta</taxon>
        <taxon>Embryophyta</taxon>
        <taxon>Tracheophyta</taxon>
        <taxon>Spermatophyta</taxon>
        <taxon>Magnoliopsida</taxon>
        <taxon>eudicotyledons</taxon>
        <taxon>Gunneridae</taxon>
        <taxon>Pentapetalae</taxon>
        <taxon>rosids</taxon>
        <taxon>fabids</taxon>
        <taxon>Rosales</taxon>
        <taxon>Moraceae</taxon>
        <taxon>Ficeae</taxon>
        <taxon>Ficus</taxon>
    </lineage>
</organism>
<reference evidence="9" key="1">
    <citation type="submission" date="2023-07" db="EMBL/GenBank/DDBJ databases">
        <title>draft genome sequence of fig (Ficus carica).</title>
        <authorList>
            <person name="Takahashi T."/>
            <person name="Nishimura K."/>
        </authorList>
    </citation>
    <scope>NUCLEOTIDE SEQUENCE</scope>
</reference>
<protein>
    <recommendedName>
        <fullName evidence="11">Leucine-rich repeat-containing N-terminal plant-type domain-containing protein</fullName>
    </recommendedName>
</protein>
<dbReference type="InterPro" id="IPR001611">
    <property type="entry name" value="Leu-rich_rpt"/>
</dbReference>
<evidence type="ECO:0000256" key="4">
    <source>
        <dbReference type="ARBA" id="ARBA00022989"/>
    </source>
</evidence>
<evidence type="ECO:0000256" key="2">
    <source>
        <dbReference type="ARBA" id="ARBA00022692"/>
    </source>
</evidence>
<evidence type="ECO:0000256" key="1">
    <source>
        <dbReference type="ARBA" id="ARBA00004479"/>
    </source>
</evidence>
<keyword evidence="7" id="KW-0325">Glycoprotein</keyword>
<comment type="caution">
    <text evidence="9">The sequence shown here is derived from an EMBL/GenBank/DDBJ whole genome shotgun (WGS) entry which is preliminary data.</text>
</comment>
<evidence type="ECO:0000256" key="8">
    <source>
        <dbReference type="SAM" id="SignalP"/>
    </source>
</evidence>
<keyword evidence="2" id="KW-0812">Transmembrane</keyword>
<evidence type="ECO:0000256" key="3">
    <source>
        <dbReference type="ARBA" id="ARBA00022729"/>
    </source>
</evidence>
<gene>
    <name evidence="9" type="ORF">TIFTF001_001142</name>
</gene>
<dbReference type="InterPro" id="IPR046956">
    <property type="entry name" value="RLP23-like"/>
</dbReference>
<evidence type="ECO:0000313" key="9">
    <source>
        <dbReference type="EMBL" id="GMN25997.1"/>
    </source>
</evidence>
<keyword evidence="4" id="KW-1133">Transmembrane helix</keyword>
<name>A0AA87Z098_FICCA</name>
<evidence type="ECO:0000256" key="5">
    <source>
        <dbReference type="ARBA" id="ARBA00023136"/>
    </source>
</evidence>
<sequence>MLFTSGRSLKLLRSFLVLLLQVQLAFGLNLTFGDAQIRCIRKERQATSVSLFQNSVSNGLPWLTKEDCCEWEVVQCSNLTSRVIAIHVMPQTVIGLSPPLGVIDHSQIELQQLESFNLSFNYVDQITPFVGFLGNLRYLDLSNTDVSGTIPIELGNLFHLQYFDLSRISYAQVQNLIWLSSLSSLEFLDLCMFNLTIVDELDLHQNRPTSLIFPWLFNHSSTEIFYLDVSDNQLDGLIPEAFGSMNLVKFLDLGHYQFQELVHDDMEFPLLKALDRSNNNRNGTVTEVIGNFSELEIVYVCGNSLKGTITTSMGSLGNIRAIAIMQQQVLWEIACVLYGRIPSNLCHFGHTQLFDLSGNNIRSGEIRKCLDNLTALTERSQNSNATIRIPYTSGSGSEDVYKDGFNVKSSMAKCTNTRIYMCCIDVLNNALAGQIPEEITHLVGLVSLNLLWNSLTGQIPRDIGGTQLQGFDPALHAWNRVLCGLPLKDCEAPEPEGSTHHEQGGNEEDGLIIGGFLYQHGDWIRCWILECYWDFDIQLLLEIQISEFLNTIYDFGFT</sequence>
<evidence type="ECO:0000256" key="6">
    <source>
        <dbReference type="ARBA" id="ARBA00023170"/>
    </source>
</evidence>
<dbReference type="PANTHER" id="PTHR48063:SF98">
    <property type="entry name" value="LRR RECEPTOR-LIKE SERINE_THREONINE-PROTEIN KINASE FLS2"/>
    <property type="match status" value="1"/>
</dbReference>
<keyword evidence="6" id="KW-0675">Receptor</keyword>
<feature type="signal peptide" evidence="8">
    <location>
        <begin position="1"/>
        <end position="27"/>
    </location>
</feature>
<evidence type="ECO:0000256" key="7">
    <source>
        <dbReference type="ARBA" id="ARBA00023180"/>
    </source>
</evidence>
<dbReference type="Pfam" id="PF00560">
    <property type="entry name" value="LRR_1"/>
    <property type="match status" value="2"/>
</dbReference>
<feature type="chain" id="PRO_5041697215" description="Leucine-rich repeat-containing N-terminal plant-type domain-containing protein" evidence="8">
    <location>
        <begin position="28"/>
        <end position="558"/>
    </location>
</feature>
<dbReference type="Proteomes" id="UP001187192">
    <property type="component" value="Unassembled WGS sequence"/>
</dbReference>
<evidence type="ECO:0000313" key="10">
    <source>
        <dbReference type="Proteomes" id="UP001187192"/>
    </source>
</evidence>
<dbReference type="EMBL" id="BTGU01000001">
    <property type="protein sequence ID" value="GMN25997.1"/>
    <property type="molecule type" value="Genomic_DNA"/>
</dbReference>
<proteinExistence type="predicted"/>
<dbReference type="InterPro" id="IPR032675">
    <property type="entry name" value="LRR_dom_sf"/>
</dbReference>
<dbReference type="AlphaFoldDB" id="A0AA87Z098"/>